<evidence type="ECO:0000256" key="1">
    <source>
        <dbReference type="SAM" id="Phobius"/>
    </source>
</evidence>
<feature type="transmembrane region" description="Helical" evidence="1">
    <location>
        <begin position="57"/>
        <end position="83"/>
    </location>
</feature>
<name>A0A177KCD5_9MICO</name>
<sequence length="89" mass="8863">MTQPQTTPKNGLAITTLIVGIFAFLTGLIPWVGLLLGLSAFALGVFALTRGQSKPLALTGGSLGAVAAITGLISTIALMAWLIGAPGSA</sequence>
<reference evidence="2 3" key="1">
    <citation type="submission" date="2016-02" db="EMBL/GenBank/DDBJ databases">
        <authorList>
            <person name="Wen L."/>
            <person name="He K."/>
            <person name="Yang H."/>
        </authorList>
    </citation>
    <scope>NUCLEOTIDE SEQUENCE [LARGE SCALE GENOMIC DNA]</scope>
    <source>
        <strain evidence="2 3">CD11_3</strain>
    </source>
</reference>
<evidence type="ECO:0000313" key="3">
    <source>
        <dbReference type="Proteomes" id="UP000076998"/>
    </source>
</evidence>
<keyword evidence="1" id="KW-0472">Membrane</keyword>
<protein>
    <recommendedName>
        <fullName evidence="4">DUF4190 domain-containing protein</fullName>
    </recommendedName>
</protein>
<gene>
    <name evidence="2" type="ORF">AYL44_01965</name>
</gene>
<feature type="transmembrane region" description="Helical" evidence="1">
    <location>
        <begin position="12"/>
        <end position="45"/>
    </location>
</feature>
<evidence type="ECO:0008006" key="4">
    <source>
        <dbReference type="Google" id="ProtNLM"/>
    </source>
</evidence>
<evidence type="ECO:0000313" key="2">
    <source>
        <dbReference type="EMBL" id="OAH51070.1"/>
    </source>
</evidence>
<dbReference type="RefSeq" id="WP_064001581.1">
    <property type="nucleotide sequence ID" value="NZ_JBEYBI010000019.1"/>
</dbReference>
<dbReference type="Proteomes" id="UP000076998">
    <property type="component" value="Unassembled WGS sequence"/>
</dbReference>
<dbReference type="AlphaFoldDB" id="A0A177KCD5"/>
<proteinExistence type="predicted"/>
<keyword evidence="1" id="KW-1133">Transmembrane helix</keyword>
<organism evidence="2 3">
    <name type="scientific">Microbacterium oleivorans</name>
    <dbReference type="NCBI Taxonomy" id="273677"/>
    <lineage>
        <taxon>Bacteria</taxon>
        <taxon>Bacillati</taxon>
        <taxon>Actinomycetota</taxon>
        <taxon>Actinomycetes</taxon>
        <taxon>Micrococcales</taxon>
        <taxon>Microbacteriaceae</taxon>
        <taxon>Microbacterium</taxon>
    </lineage>
</organism>
<dbReference type="EMBL" id="LSTV01000001">
    <property type="protein sequence ID" value="OAH51070.1"/>
    <property type="molecule type" value="Genomic_DNA"/>
</dbReference>
<accession>A0A177KCD5</accession>
<keyword evidence="1" id="KW-0812">Transmembrane</keyword>
<comment type="caution">
    <text evidence="2">The sequence shown here is derived from an EMBL/GenBank/DDBJ whole genome shotgun (WGS) entry which is preliminary data.</text>
</comment>